<dbReference type="CDD" id="cd00067">
    <property type="entry name" value="GAL4"/>
    <property type="match status" value="1"/>
</dbReference>
<dbReference type="Gene3D" id="4.10.240.10">
    <property type="entry name" value="Zn(2)-C6 fungal-type DNA-binding domain"/>
    <property type="match status" value="1"/>
</dbReference>
<evidence type="ECO:0000313" key="5">
    <source>
        <dbReference type="Proteomes" id="UP000235672"/>
    </source>
</evidence>
<evidence type="ECO:0000259" key="3">
    <source>
        <dbReference type="PROSITE" id="PS50048"/>
    </source>
</evidence>
<name>A0A2J6PID1_9HELO</name>
<gene>
    <name evidence="4" type="ORF">NA56DRAFT_674648</name>
</gene>
<proteinExistence type="predicted"/>
<dbReference type="PROSITE" id="PS00463">
    <property type="entry name" value="ZN2_CY6_FUNGAL_1"/>
    <property type="match status" value="1"/>
</dbReference>
<protein>
    <recommendedName>
        <fullName evidence="3">Zn(2)-C6 fungal-type domain-containing protein</fullName>
    </recommendedName>
</protein>
<evidence type="ECO:0000256" key="2">
    <source>
        <dbReference type="SAM" id="MobiDB-lite"/>
    </source>
</evidence>
<dbReference type="PANTHER" id="PTHR37540">
    <property type="entry name" value="TRANSCRIPTION FACTOR (ACR-2), PUTATIVE-RELATED-RELATED"/>
    <property type="match status" value="1"/>
</dbReference>
<dbReference type="AlphaFoldDB" id="A0A2J6PID1"/>
<feature type="compositionally biased region" description="Polar residues" evidence="2">
    <location>
        <begin position="490"/>
        <end position="508"/>
    </location>
</feature>
<dbReference type="STRING" id="1745343.A0A2J6PID1"/>
<dbReference type="PANTHER" id="PTHR37540:SF5">
    <property type="entry name" value="TRANSCRIPTION FACTOR DOMAIN-CONTAINING PROTEIN"/>
    <property type="match status" value="1"/>
</dbReference>
<dbReference type="SUPFAM" id="SSF57701">
    <property type="entry name" value="Zn2/Cys6 DNA-binding domain"/>
    <property type="match status" value="1"/>
</dbReference>
<evidence type="ECO:0000313" key="4">
    <source>
        <dbReference type="EMBL" id="PMD13783.1"/>
    </source>
</evidence>
<feature type="region of interest" description="Disordered" evidence="2">
    <location>
        <begin position="478"/>
        <end position="508"/>
    </location>
</feature>
<accession>A0A2J6PID1</accession>
<evidence type="ECO:0000256" key="1">
    <source>
        <dbReference type="ARBA" id="ARBA00023242"/>
    </source>
</evidence>
<dbReference type="Pfam" id="PF00172">
    <property type="entry name" value="Zn_clus"/>
    <property type="match status" value="1"/>
</dbReference>
<keyword evidence="5" id="KW-1185">Reference proteome</keyword>
<reference evidence="4 5" key="1">
    <citation type="submission" date="2016-05" db="EMBL/GenBank/DDBJ databases">
        <title>A degradative enzymes factory behind the ericoid mycorrhizal symbiosis.</title>
        <authorList>
            <consortium name="DOE Joint Genome Institute"/>
            <person name="Martino E."/>
            <person name="Morin E."/>
            <person name="Grelet G."/>
            <person name="Kuo A."/>
            <person name="Kohler A."/>
            <person name="Daghino S."/>
            <person name="Barry K."/>
            <person name="Choi C."/>
            <person name="Cichocki N."/>
            <person name="Clum A."/>
            <person name="Copeland A."/>
            <person name="Hainaut M."/>
            <person name="Haridas S."/>
            <person name="Labutti K."/>
            <person name="Lindquist E."/>
            <person name="Lipzen A."/>
            <person name="Khouja H.-R."/>
            <person name="Murat C."/>
            <person name="Ohm R."/>
            <person name="Olson A."/>
            <person name="Spatafora J."/>
            <person name="Veneault-Fourrey C."/>
            <person name="Henrissat B."/>
            <person name="Grigoriev I."/>
            <person name="Martin F."/>
            <person name="Perotto S."/>
        </authorList>
    </citation>
    <scope>NUCLEOTIDE SEQUENCE [LARGE SCALE GENOMIC DNA]</scope>
    <source>
        <strain evidence="4 5">UAMH 7357</strain>
    </source>
</reference>
<dbReference type="InterPro" id="IPR021858">
    <property type="entry name" value="Fun_TF"/>
</dbReference>
<sequence>MPRTLRRSCAACAKAKHGCDLRTPKCSRCLKRNSDCIYANEPLTSTKASIGDIGNGFHAPQRSKSRTAAVLSGRSGGRVSPELSDLSPSLDAHLFDPFYSFPSTKLPLLRVQGLMQHFLSKIAFQYYPLDLNPSSNPFVTSWWPLALTDPALFHVTLQTASLDDELHARKGFAQSELLMKDSVSLLRHKIQDQSLAFRDATMNAVVTLAAIEHGKGNLEVSKVHIDGVKRMVAVRGGLFKVKETSPLTARMVPWVSLLVTGMPQFETQDDFGLGDGISALQQWKCGSGESQEPKFLDFDALGLDPDLGNLVTRLRSVFHDPLVLSATDLHDLTCFALHRLMNLPSLTSADSRSSNASTCLRYAVTAYMFIVHGPTYYSHLHLLNALIIQLQCHIGPLLLSTECENSLLIWLLSVGVVASTGTSESLWFRTQAAAISGALGLQCWHDIESHLKRVLWYEMRSKILFEQTWEEILTSASPRQSLATPEGHEQPQSFSNLQAKYTSESSPL</sequence>
<dbReference type="SMART" id="SM00066">
    <property type="entry name" value="GAL4"/>
    <property type="match status" value="1"/>
</dbReference>
<keyword evidence="1" id="KW-0539">Nucleus</keyword>
<dbReference type="EMBL" id="KZ613527">
    <property type="protein sequence ID" value="PMD13783.1"/>
    <property type="molecule type" value="Genomic_DNA"/>
</dbReference>
<dbReference type="InterPro" id="IPR001138">
    <property type="entry name" value="Zn2Cys6_DnaBD"/>
</dbReference>
<dbReference type="Pfam" id="PF11951">
    <property type="entry name" value="Fungal_trans_2"/>
    <property type="match status" value="1"/>
</dbReference>
<feature type="domain" description="Zn(2)-C6 fungal-type" evidence="3">
    <location>
        <begin position="8"/>
        <end position="38"/>
    </location>
</feature>
<dbReference type="GO" id="GO:0008270">
    <property type="term" value="F:zinc ion binding"/>
    <property type="evidence" value="ECO:0007669"/>
    <property type="project" value="InterPro"/>
</dbReference>
<dbReference type="OrthoDB" id="5376287at2759"/>
<dbReference type="PROSITE" id="PS50048">
    <property type="entry name" value="ZN2_CY6_FUNGAL_2"/>
    <property type="match status" value="1"/>
</dbReference>
<organism evidence="4 5">
    <name type="scientific">Hyaloscypha hepaticicola</name>
    <dbReference type="NCBI Taxonomy" id="2082293"/>
    <lineage>
        <taxon>Eukaryota</taxon>
        <taxon>Fungi</taxon>
        <taxon>Dikarya</taxon>
        <taxon>Ascomycota</taxon>
        <taxon>Pezizomycotina</taxon>
        <taxon>Leotiomycetes</taxon>
        <taxon>Helotiales</taxon>
        <taxon>Hyaloscyphaceae</taxon>
        <taxon>Hyaloscypha</taxon>
    </lineage>
</organism>
<dbReference type="GO" id="GO:0000981">
    <property type="term" value="F:DNA-binding transcription factor activity, RNA polymerase II-specific"/>
    <property type="evidence" value="ECO:0007669"/>
    <property type="project" value="InterPro"/>
</dbReference>
<dbReference type="InterPro" id="IPR036864">
    <property type="entry name" value="Zn2-C6_fun-type_DNA-bd_sf"/>
</dbReference>
<dbReference type="Proteomes" id="UP000235672">
    <property type="component" value="Unassembled WGS sequence"/>
</dbReference>